<accession>A0A1D8AUX2</accession>
<keyword evidence="1" id="KW-1133">Transmembrane helix</keyword>
<gene>
    <name evidence="2" type="ORF">Verru16b_01765</name>
</gene>
<dbReference type="STRING" id="1838286.Verru16b_01765"/>
<keyword evidence="1" id="KW-0472">Membrane</keyword>
<dbReference type="RefSeq" id="WP_069961924.1">
    <property type="nucleotide sequence ID" value="NZ_CP016094.1"/>
</dbReference>
<dbReference type="InterPro" id="IPR011990">
    <property type="entry name" value="TPR-like_helical_dom_sf"/>
</dbReference>
<proteinExistence type="predicted"/>
<evidence type="ECO:0000313" key="2">
    <source>
        <dbReference type="EMBL" id="AOS44698.1"/>
    </source>
</evidence>
<dbReference type="Gene3D" id="1.25.40.10">
    <property type="entry name" value="Tetratricopeptide repeat domain"/>
    <property type="match status" value="1"/>
</dbReference>
<reference evidence="2 3" key="1">
    <citation type="submission" date="2016-06" db="EMBL/GenBank/DDBJ databases">
        <title>Three novel species with peptidoglycan cell walls form the new genus Lacunisphaera gen. nov. in the family Opitutaceae of the verrucomicrobial subdivision 4.</title>
        <authorList>
            <person name="Rast P."/>
            <person name="Gloeckner I."/>
            <person name="Jogler M."/>
            <person name="Boedeker C."/>
            <person name="Jeske O."/>
            <person name="Wiegand S."/>
            <person name="Reinhardt R."/>
            <person name="Schumann P."/>
            <person name="Rohde M."/>
            <person name="Spring S."/>
            <person name="Gloeckner F.O."/>
            <person name="Jogler C."/>
        </authorList>
    </citation>
    <scope>NUCLEOTIDE SEQUENCE [LARGE SCALE GENOMIC DNA]</scope>
    <source>
        <strain evidence="2 3">IG16b</strain>
    </source>
</reference>
<evidence type="ECO:0000256" key="1">
    <source>
        <dbReference type="SAM" id="Phobius"/>
    </source>
</evidence>
<feature type="transmembrane region" description="Helical" evidence="1">
    <location>
        <begin position="127"/>
        <end position="153"/>
    </location>
</feature>
<protein>
    <recommendedName>
        <fullName evidence="4">Tetratricopeptide repeat protein</fullName>
    </recommendedName>
</protein>
<organism evidence="2 3">
    <name type="scientific">Lacunisphaera limnophila</name>
    <dbReference type="NCBI Taxonomy" id="1838286"/>
    <lineage>
        <taxon>Bacteria</taxon>
        <taxon>Pseudomonadati</taxon>
        <taxon>Verrucomicrobiota</taxon>
        <taxon>Opitutia</taxon>
        <taxon>Opitutales</taxon>
        <taxon>Opitutaceae</taxon>
        <taxon>Lacunisphaera</taxon>
    </lineage>
</organism>
<dbReference type="Proteomes" id="UP000095228">
    <property type="component" value="Chromosome"/>
</dbReference>
<keyword evidence="1" id="KW-0812">Transmembrane</keyword>
<keyword evidence="3" id="KW-1185">Reference proteome</keyword>
<dbReference type="OrthoDB" id="290576at2"/>
<dbReference type="AlphaFoldDB" id="A0A1D8AUX2"/>
<sequence length="378" mass="41260">MPDYLFRATDASGNVVEDRLEAATLGQARYMLELRGFSAIEFYSPENVDDIQRASLSGTGIDPALPGDGTAGIEIAAHQRKGVAAQLLWALGQHAFIFGPLLLWNWLSWRGDRPFGWGDWLGFVATPLYAVVFGLMVLPLTIFTIMLEAAVWSDWPKQRRCIRLARLLRTVMRTGIPENELLFREANARAAEGDLAGALAHVAPLRGHPDLAEYLYLGRLSSVYEYAGDFTGQLRCVEEAVALNPDGTDGWIDLAAVRIRQFRDVAGARAALERIADREFPEMVRAVYLLTQGAVAVEAAEPAAAEKALVESQQLLAKFGLALIQAFEAELQAYLALARAAQGRGAESRADYARVRPMLLAGKRHTLVARADAALAAA</sequence>
<name>A0A1D8AUX2_9BACT</name>
<dbReference type="EMBL" id="CP016094">
    <property type="protein sequence ID" value="AOS44698.1"/>
    <property type="molecule type" value="Genomic_DNA"/>
</dbReference>
<dbReference type="KEGG" id="obg:Verru16b_01765"/>
<feature type="transmembrane region" description="Helical" evidence="1">
    <location>
        <begin position="87"/>
        <end position="107"/>
    </location>
</feature>
<evidence type="ECO:0008006" key="4">
    <source>
        <dbReference type="Google" id="ProtNLM"/>
    </source>
</evidence>
<evidence type="ECO:0000313" key="3">
    <source>
        <dbReference type="Proteomes" id="UP000095228"/>
    </source>
</evidence>